<dbReference type="KEGG" id="gyu:FE374_08775"/>
<keyword evidence="6 13" id="KW-0418">Kinase</keyword>
<dbReference type="PANTHER" id="PTHR24421:SF10">
    <property type="entry name" value="NITRATE_NITRITE SENSOR PROTEIN NARQ"/>
    <property type="match status" value="1"/>
</dbReference>
<dbReference type="CDD" id="cd16917">
    <property type="entry name" value="HATPase_UhpB-NarQ-NarX-like"/>
    <property type="match status" value="1"/>
</dbReference>
<reference evidence="13 14" key="1">
    <citation type="submission" date="2019-05" db="EMBL/GenBank/DDBJ databases">
        <title>Georgenia *** sp. nov., and Georgenia *** sp. nov., isolated from the intestinal contents of plateau pika (Ochotona curzoniae) in the Qinghai-Tibet plateau of China.</title>
        <authorList>
            <person name="Tian Z."/>
        </authorList>
    </citation>
    <scope>NUCLEOTIDE SEQUENCE [LARGE SCALE GENOMIC DNA]</scope>
    <source>
        <strain evidence="13 14">Z443</strain>
    </source>
</reference>
<dbReference type="InterPro" id="IPR050482">
    <property type="entry name" value="Sensor_HK_TwoCompSys"/>
</dbReference>
<keyword evidence="7" id="KW-0067">ATP-binding</keyword>
<dbReference type="GO" id="GO:0016020">
    <property type="term" value="C:membrane"/>
    <property type="evidence" value="ECO:0007669"/>
    <property type="project" value="InterPro"/>
</dbReference>
<dbReference type="InterPro" id="IPR003594">
    <property type="entry name" value="HATPase_dom"/>
</dbReference>
<evidence type="ECO:0000256" key="3">
    <source>
        <dbReference type="ARBA" id="ARBA00022553"/>
    </source>
</evidence>
<evidence type="ECO:0000259" key="12">
    <source>
        <dbReference type="Pfam" id="PF23539"/>
    </source>
</evidence>
<keyword evidence="8" id="KW-0902">Two-component regulatory system</keyword>
<dbReference type="GO" id="GO:0046983">
    <property type="term" value="F:protein dimerization activity"/>
    <property type="evidence" value="ECO:0007669"/>
    <property type="project" value="InterPro"/>
</dbReference>
<keyword evidence="9" id="KW-0812">Transmembrane</keyword>
<proteinExistence type="predicted"/>
<dbReference type="Pfam" id="PF23539">
    <property type="entry name" value="DUF7134"/>
    <property type="match status" value="1"/>
</dbReference>
<dbReference type="AlphaFoldDB" id="A0A5B8C272"/>
<organism evidence="13 14">
    <name type="scientific">Georgenia yuyongxinii</name>
    <dbReference type="NCBI Taxonomy" id="2589797"/>
    <lineage>
        <taxon>Bacteria</taxon>
        <taxon>Bacillati</taxon>
        <taxon>Actinomycetota</taxon>
        <taxon>Actinomycetes</taxon>
        <taxon>Micrococcales</taxon>
        <taxon>Bogoriellaceae</taxon>
        <taxon>Georgenia</taxon>
    </lineage>
</organism>
<protein>
    <recommendedName>
        <fullName evidence="2">histidine kinase</fullName>
        <ecNumber evidence="2">2.7.13.3</ecNumber>
    </recommendedName>
</protein>
<dbReference type="GO" id="GO:0000155">
    <property type="term" value="F:phosphorelay sensor kinase activity"/>
    <property type="evidence" value="ECO:0007669"/>
    <property type="project" value="InterPro"/>
</dbReference>
<evidence type="ECO:0000259" key="10">
    <source>
        <dbReference type="Pfam" id="PF02518"/>
    </source>
</evidence>
<keyword evidence="5" id="KW-0547">Nucleotide-binding</keyword>
<dbReference type="RefSeq" id="WP_139928291.1">
    <property type="nucleotide sequence ID" value="NZ_CP040915.1"/>
</dbReference>
<evidence type="ECO:0000256" key="2">
    <source>
        <dbReference type="ARBA" id="ARBA00012438"/>
    </source>
</evidence>
<dbReference type="EC" id="2.7.13.3" evidence="2"/>
<dbReference type="InterPro" id="IPR011712">
    <property type="entry name" value="Sig_transdc_His_kin_sub3_dim/P"/>
</dbReference>
<evidence type="ECO:0000259" key="11">
    <source>
        <dbReference type="Pfam" id="PF07730"/>
    </source>
</evidence>
<evidence type="ECO:0000256" key="1">
    <source>
        <dbReference type="ARBA" id="ARBA00000085"/>
    </source>
</evidence>
<dbReference type="InterPro" id="IPR055558">
    <property type="entry name" value="DUF7134"/>
</dbReference>
<dbReference type="SUPFAM" id="SSF55874">
    <property type="entry name" value="ATPase domain of HSP90 chaperone/DNA topoisomerase II/histidine kinase"/>
    <property type="match status" value="1"/>
</dbReference>
<keyword evidence="9" id="KW-0472">Membrane</keyword>
<gene>
    <name evidence="13" type="ORF">FE374_08775</name>
</gene>
<dbReference type="EMBL" id="CP040915">
    <property type="protein sequence ID" value="QDC24693.1"/>
    <property type="molecule type" value="Genomic_DNA"/>
</dbReference>
<dbReference type="GO" id="GO:0005524">
    <property type="term" value="F:ATP binding"/>
    <property type="evidence" value="ECO:0007669"/>
    <property type="project" value="UniProtKB-KW"/>
</dbReference>
<evidence type="ECO:0000256" key="9">
    <source>
        <dbReference type="SAM" id="Phobius"/>
    </source>
</evidence>
<feature type="transmembrane region" description="Helical" evidence="9">
    <location>
        <begin position="110"/>
        <end position="126"/>
    </location>
</feature>
<accession>A0A5B8C272</accession>
<evidence type="ECO:0000313" key="14">
    <source>
        <dbReference type="Proteomes" id="UP000314616"/>
    </source>
</evidence>
<dbReference type="InterPro" id="IPR036890">
    <property type="entry name" value="HATPase_C_sf"/>
</dbReference>
<feature type="domain" description="DUF7134" evidence="12">
    <location>
        <begin position="5"/>
        <end position="160"/>
    </location>
</feature>
<feature type="domain" description="Signal transduction histidine kinase subgroup 3 dimerisation and phosphoacceptor" evidence="11">
    <location>
        <begin position="187"/>
        <end position="252"/>
    </location>
</feature>
<feature type="domain" description="Histidine kinase/HSP90-like ATPase" evidence="10">
    <location>
        <begin position="298"/>
        <end position="386"/>
    </location>
</feature>
<feature type="transmembrane region" description="Helical" evidence="9">
    <location>
        <begin position="141"/>
        <end position="158"/>
    </location>
</feature>
<dbReference type="Proteomes" id="UP000314616">
    <property type="component" value="Chromosome"/>
</dbReference>
<evidence type="ECO:0000256" key="6">
    <source>
        <dbReference type="ARBA" id="ARBA00022777"/>
    </source>
</evidence>
<keyword evidence="9" id="KW-1133">Transmembrane helix</keyword>
<name>A0A5B8C272_9MICO</name>
<keyword evidence="4" id="KW-0808">Transferase</keyword>
<dbReference type="Gene3D" id="3.30.565.10">
    <property type="entry name" value="Histidine kinase-like ATPase, C-terminal domain"/>
    <property type="match status" value="1"/>
</dbReference>
<dbReference type="Gene3D" id="1.20.5.1930">
    <property type="match status" value="1"/>
</dbReference>
<dbReference type="OrthoDB" id="227596at2"/>
<evidence type="ECO:0000256" key="7">
    <source>
        <dbReference type="ARBA" id="ARBA00022840"/>
    </source>
</evidence>
<dbReference type="Pfam" id="PF07730">
    <property type="entry name" value="HisKA_3"/>
    <property type="match status" value="1"/>
</dbReference>
<dbReference type="PANTHER" id="PTHR24421">
    <property type="entry name" value="NITRATE/NITRITE SENSOR PROTEIN NARX-RELATED"/>
    <property type="match status" value="1"/>
</dbReference>
<keyword evidence="3" id="KW-0597">Phosphoprotein</keyword>
<dbReference type="Pfam" id="PF02518">
    <property type="entry name" value="HATPase_c"/>
    <property type="match status" value="1"/>
</dbReference>
<evidence type="ECO:0000256" key="5">
    <source>
        <dbReference type="ARBA" id="ARBA00022741"/>
    </source>
</evidence>
<evidence type="ECO:0000313" key="13">
    <source>
        <dbReference type="EMBL" id="QDC24693.1"/>
    </source>
</evidence>
<evidence type="ECO:0000256" key="8">
    <source>
        <dbReference type="ARBA" id="ARBA00023012"/>
    </source>
</evidence>
<sequence length="391" mass="41063">MVAPPVPADAVLALVFTVIAQVDVWRPDLAVWGDDPVAGPAALNSALLLLVTVPVAWRRTAPLAATAASMTGVTAQAALTGQPPIGLLLVAPVLTVVYSAAAYGTRRQAWIGLALTAVATAVHDALDPRIQSLDDVGEASYWWLVIALAWLVGLYVGSRRRARLDAALARQREVELERAEQEAVARERLRIANELHDVVAHNVSVVALHVGAALELLDGTSERAREPLLIVEATARSTLKEMRSLLGILRSADADATQAPQPGLASLRALVAGVTDAGLPVELAIEGKAHPLPAGVDLAAYRIVQEALTNILKHAVDATHAVVRVCFAPGRVQLSIFDDGRPNPRADRVPGHGLVGMRERVALYGGELTVGAGTAGGFLVEARLPIGEATP</sequence>
<comment type="catalytic activity">
    <reaction evidence="1">
        <text>ATP + protein L-histidine = ADP + protein N-phospho-L-histidine.</text>
        <dbReference type="EC" id="2.7.13.3"/>
    </reaction>
</comment>
<feature type="transmembrane region" description="Helical" evidence="9">
    <location>
        <begin position="85"/>
        <end position="103"/>
    </location>
</feature>
<evidence type="ECO:0000256" key="4">
    <source>
        <dbReference type="ARBA" id="ARBA00022679"/>
    </source>
</evidence>